<evidence type="ECO:0000313" key="1">
    <source>
        <dbReference type="EMBL" id="CAI3981046.1"/>
    </source>
</evidence>
<reference evidence="2" key="2">
    <citation type="submission" date="2024-04" db="EMBL/GenBank/DDBJ databases">
        <authorList>
            <person name="Chen Y."/>
            <person name="Shah S."/>
            <person name="Dougan E. K."/>
            <person name="Thang M."/>
            <person name="Chan C."/>
        </authorList>
    </citation>
    <scope>NUCLEOTIDE SEQUENCE [LARGE SCALE GENOMIC DNA]</scope>
</reference>
<keyword evidence="3" id="KW-1185">Reference proteome</keyword>
<dbReference type="EMBL" id="CAMXCT020000606">
    <property type="protein sequence ID" value="CAL1134421.1"/>
    <property type="molecule type" value="Genomic_DNA"/>
</dbReference>
<organism evidence="1">
    <name type="scientific">Cladocopium goreaui</name>
    <dbReference type="NCBI Taxonomy" id="2562237"/>
    <lineage>
        <taxon>Eukaryota</taxon>
        <taxon>Sar</taxon>
        <taxon>Alveolata</taxon>
        <taxon>Dinophyceae</taxon>
        <taxon>Suessiales</taxon>
        <taxon>Symbiodiniaceae</taxon>
        <taxon>Cladocopium</taxon>
    </lineage>
</organism>
<dbReference type="AlphaFoldDB" id="A0A9P1BX14"/>
<sequence length="370" mass="41303">MQPGGKTLRVWHLGYRTDFGLPGFSDPFDMCTLIELVLVEGFRTNPDDPGTEKLSIWPPTDDWLENKYVKLPHLDGAGEGCYALPPFSIAYVKGWRRALACLISCEAVRSLGLDVSELTLNFKASLKVIHGTVGAFQSTKEAVWASRGITMAQVATRRSPNAMNFLRQLEVLKKSGDGGDFEDWHNATQVARAFKIGKSEALAISNLQDKINKQVVVLLKEATRCRGMRQFMNHDLLSKDLFNVGFSSGETGALSAWPVDLSNNPDNNLVSLFIERLKADWDRLPIGLKRPWNYKEALMVHAACGGYLAIMSALREAVPQADFEAHEQQIRDQFNLSYLDPDIIHFLENTVPPVNLQEVNFVRTGSSFES</sequence>
<gene>
    <name evidence="1" type="ORF">C1SCF055_LOCUS8875</name>
</gene>
<dbReference type="Proteomes" id="UP001152797">
    <property type="component" value="Unassembled WGS sequence"/>
</dbReference>
<evidence type="ECO:0000313" key="3">
    <source>
        <dbReference type="Proteomes" id="UP001152797"/>
    </source>
</evidence>
<proteinExistence type="predicted"/>
<evidence type="ECO:0000313" key="2">
    <source>
        <dbReference type="EMBL" id="CAL1134421.1"/>
    </source>
</evidence>
<accession>A0A9P1BX14</accession>
<dbReference type="EMBL" id="CAMXCT010000606">
    <property type="protein sequence ID" value="CAI3981046.1"/>
    <property type="molecule type" value="Genomic_DNA"/>
</dbReference>
<dbReference type="EMBL" id="CAMXCT030000606">
    <property type="protein sequence ID" value="CAL4768358.1"/>
    <property type="molecule type" value="Genomic_DNA"/>
</dbReference>
<reference evidence="1" key="1">
    <citation type="submission" date="2022-10" db="EMBL/GenBank/DDBJ databases">
        <authorList>
            <person name="Chen Y."/>
            <person name="Dougan E. K."/>
            <person name="Chan C."/>
            <person name="Rhodes N."/>
            <person name="Thang M."/>
        </authorList>
    </citation>
    <scope>NUCLEOTIDE SEQUENCE</scope>
</reference>
<protein>
    <submittedName>
        <fullName evidence="1">Uncharacterized protein</fullName>
    </submittedName>
</protein>
<name>A0A9P1BX14_9DINO</name>
<comment type="caution">
    <text evidence="1">The sequence shown here is derived from an EMBL/GenBank/DDBJ whole genome shotgun (WGS) entry which is preliminary data.</text>
</comment>
<dbReference type="OrthoDB" id="445522at2759"/>